<reference evidence="4" key="2">
    <citation type="submission" date="2013-06" db="EMBL/GenBank/DDBJ databases">
        <title>Draft genome sequence of Clostridium hylemonae (DSM 15053).</title>
        <authorList>
            <person name="Sudarsanam P."/>
            <person name="Ley R."/>
            <person name="Guruge J."/>
            <person name="Turnbaugh P.J."/>
            <person name="Mahowald M."/>
            <person name="Liep D."/>
            <person name="Gordon J."/>
        </authorList>
    </citation>
    <scope>NUCLEOTIDE SEQUENCE</scope>
    <source>
        <strain evidence="4">DSM 15053</strain>
    </source>
</reference>
<evidence type="ECO:0000259" key="3">
    <source>
        <dbReference type="Pfam" id="PF14317"/>
    </source>
</evidence>
<dbReference type="AlphaFoldDB" id="C0C6A0"/>
<keyword evidence="5" id="KW-1185">Reference proteome</keyword>
<dbReference type="InterPro" id="IPR025588">
    <property type="entry name" value="YcxB-like_C"/>
</dbReference>
<feature type="transmembrane region" description="Helical" evidence="2">
    <location>
        <begin position="31"/>
        <end position="49"/>
    </location>
</feature>
<evidence type="ECO:0000256" key="1">
    <source>
        <dbReference type="SAM" id="MobiDB-lite"/>
    </source>
</evidence>
<gene>
    <name evidence="4" type="ORF">CLOHYLEM_07637</name>
</gene>
<reference evidence="4" key="1">
    <citation type="submission" date="2009-02" db="EMBL/GenBank/DDBJ databases">
        <authorList>
            <person name="Fulton L."/>
            <person name="Clifton S."/>
            <person name="Fulton B."/>
            <person name="Xu J."/>
            <person name="Minx P."/>
            <person name="Pepin K.H."/>
            <person name="Johnson M."/>
            <person name="Bhonagiri V."/>
            <person name="Nash W.E."/>
            <person name="Mardis E.R."/>
            <person name="Wilson R.K."/>
        </authorList>
    </citation>
    <scope>NUCLEOTIDE SEQUENCE [LARGE SCALE GENOMIC DNA]</scope>
    <source>
        <strain evidence="4">DSM 15053</strain>
    </source>
</reference>
<dbReference type="OrthoDB" id="1983321at2"/>
<feature type="compositionally biased region" description="Basic and acidic residues" evidence="1">
    <location>
        <begin position="187"/>
        <end position="201"/>
    </location>
</feature>
<feature type="domain" description="YcxB-like C-terminal" evidence="3">
    <location>
        <begin position="109"/>
        <end position="160"/>
    </location>
</feature>
<dbReference type="eggNOG" id="ENOG5030FUI">
    <property type="taxonomic scope" value="Bacteria"/>
</dbReference>
<name>C0C6A0_9FIRM</name>
<dbReference type="Pfam" id="PF14317">
    <property type="entry name" value="YcxB"/>
    <property type="match status" value="1"/>
</dbReference>
<dbReference type="RefSeq" id="WP_006444984.1">
    <property type="nucleotide sequence ID" value="NZ_GG657761.1"/>
</dbReference>
<feature type="region of interest" description="Disordered" evidence="1">
    <location>
        <begin position="184"/>
        <end position="209"/>
    </location>
</feature>
<evidence type="ECO:0000313" key="5">
    <source>
        <dbReference type="Proteomes" id="UP000004893"/>
    </source>
</evidence>
<proteinExistence type="predicted"/>
<keyword evidence="2" id="KW-1133">Transmembrane helix</keyword>
<feature type="transmembrane region" description="Helical" evidence="2">
    <location>
        <begin position="55"/>
        <end position="72"/>
    </location>
</feature>
<dbReference type="EMBL" id="ABYI02000042">
    <property type="protein sequence ID" value="EEG72235.1"/>
    <property type="molecule type" value="Genomic_DNA"/>
</dbReference>
<comment type="caution">
    <text evidence="4">The sequence shown here is derived from an EMBL/GenBank/DDBJ whole genome shotgun (WGS) entry which is preliminary data.</text>
</comment>
<keyword evidence="2" id="KW-0472">Membrane</keyword>
<evidence type="ECO:0000313" key="4">
    <source>
        <dbReference type="EMBL" id="EEG72235.1"/>
    </source>
</evidence>
<dbReference type="Proteomes" id="UP000004893">
    <property type="component" value="Unassembled WGS sequence"/>
</dbReference>
<accession>C0C6A0</accession>
<evidence type="ECO:0000256" key="2">
    <source>
        <dbReference type="SAM" id="Phobius"/>
    </source>
</evidence>
<keyword evidence="2" id="KW-0812">Transmembrane</keyword>
<sequence>MTPIYKVATKHTEEVLKDFIKFSYKVKNPRTGLKLCLFAGCFIILTVAFRDIPSASWSCGIISALILLFVITRRYIAFTKLASVDDNYKNQSDIYFVFGQSGFDVENTEYQEVNNAKYGEISGSYKDDRNYFIAMNNEELYVLPFKDFNMGDAEAFEKFLESKTKTGVIPLKMPLKERIQLMNKMRKAAEAEQDRKIEERRKNKSEKKK</sequence>
<protein>
    <recommendedName>
        <fullName evidence="3">YcxB-like C-terminal domain-containing protein</fullName>
    </recommendedName>
</protein>
<organism evidence="4 5">
    <name type="scientific">[Clostridium] hylemonae DSM 15053</name>
    <dbReference type="NCBI Taxonomy" id="553973"/>
    <lineage>
        <taxon>Bacteria</taxon>
        <taxon>Bacillati</taxon>
        <taxon>Bacillota</taxon>
        <taxon>Clostridia</taxon>
        <taxon>Lachnospirales</taxon>
        <taxon>Lachnospiraceae</taxon>
    </lineage>
</organism>
<dbReference type="HOGENOM" id="CLU_1313630_0_0_9"/>